<feature type="region of interest" description="Disordered" evidence="1">
    <location>
        <begin position="31"/>
        <end position="56"/>
    </location>
</feature>
<accession>A0A8J5JDS6</accession>
<dbReference type="EMBL" id="JAHLQT010040257">
    <property type="protein sequence ID" value="KAG7155970.1"/>
    <property type="molecule type" value="Genomic_DNA"/>
</dbReference>
<sequence length="172" mass="17703">PPIEGGGGATCVGLALLSCPRVQRGVCGFGATDDPDVDPSGGPTLELTHGDGSSDGSIQVTPMPGVPTANSILAGVSSPDISGRGSVGISEDVWDSELGSVASKEVSLSSQQSNVSTFNTLFRGSSTSRESEDPRWHFDEILIVPGWLVEERCGVADVPASSIWTSATMREV</sequence>
<evidence type="ECO:0000256" key="1">
    <source>
        <dbReference type="SAM" id="MobiDB-lite"/>
    </source>
</evidence>
<evidence type="ECO:0000313" key="2">
    <source>
        <dbReference type="EMBL" id="KAG7155970.1"/>
    </source>
</evidence>
<dbReference type="Proteomes" id="UP000747542">
    <property type="component" value="Unassembled WGS sequence"/>
</dbReference>
<organism evidence="2 3">
    <name type="scientific">Homarus americanus</name>
    <name type="common">American lobster</name>
    <dbReference type="NCBI Taxonomy" id="6706"/>
    <lineage>
        <taxon>Eukaryota</taxon>
        <taxon>Metazoa</taxon>
        <taxon>Ecdysozoa</taxon>
        <taxon>Arthropoda</taxon>
        <taxon>Crustacea</taxon>
        <taxon>Multicrustacea</taxon>
        <taxon>Malacostraca</taxon>
        <taxon>Eumalacostraca</taxon>
        <taxon>Eucarida</taxon>
        <taxon>Decapoda</taxon>
        <taxon>Pleocyemata</taxon>
        <taxon>Astacidea</taxon>
        <taxon>Nephropoidea</taxon>
        <taxon>Nephropidae</taxon>
        <taxon>Homarus</taxon>
    </lineage>
</organism>
<dbReference type="AlphaFoldDB" id="A0A8J5JDS6"/>
<feature type="non-terminal residue" evidence="2">
    <location>
        <position position="1"/>
    </location>
</feature>
<protein>
    <submittedName>
        <fullName evidence="2">Uncharacterized protein</fullName>
    </submittedName>
</protein>
<gene>
    <name evidence="2" type="ORF">Hamer_G012120</name>
</gene>
<name>A0A8J5JDS6_HOMAM</name>
<proteinExistence type="predicted"/>
<keyword evidence="3" id="KW-1185">Reference proteome</keyword>
<feature type="non-terminal residue" evidence="2">
    <location>
        <position position="172"/>
    </location>
</feature>
<comment type="caution">
    <text evidence="2">The sequence shown here is derived from an EMBL/GenBank/DDBJ whole genome shotgun (WGS) entry which is preliminary data.</text>
</comment>
<reference evidence="2" key="1">
    <citation type="journal article" date="2021" name="Sci. Adv.">
        <title>The American lobster genome reveals insights on longevity, neural, and immune adaptations.</title>
        <authorList>
            <person name="Polinski J.M."/>
            <person name="Zimin A.V."/>
            <person name="Clark K.F."/>
            <person name="Kohn A.B."/>
            <person name="Sadowski N."/>
            <person name="Timp W."/>
            <person name="Ptitsyn A."/>
            <person name="Khanna P."/>
            <person name="Romanova D.Y."/>
            <person name="Williams P."/>
            <person name="Greenwood S.J."/>
            <person name="Moroz L.L."/>
            <person name="Walt D.R."/>
            <person name="Bodnar A.G."/>
        </authorList>
    </citation>
    <scope>NUCLEOTIDE SEQUENCE</scope>
    <source>
        <strain evidence="2">GMGI-L3</strain>
    </source>
</reference>
<evidence type="ECO:0000313" key="3">
    <source>
        <dbReference type="Proteomes" id="UP000747542"/>
    </source>
</evidence>